<dbReference type="GeneID" id="9050969"/>
<dbReference type="RefSeq" id="XP_002770994.1">
    <property type="nucleotide sequence ID" value="XM_002770948.1"/>
</dbReference>
<gene>
    <name evidence="2" type="ORF">Pmar_PMAR007564</name>
</gene>
<protein>
    <submittedName>
        <fullName evidence="2">Uncharacterized protein</fullName>
    </submittedName>
</protein>
<dbReference type="EMBL" id="GG682784">
    <property type="protein sequence ID" value="EER02810.1"/>
    <property type="molecule type" value="Genomic_DNA"/>
</dbReference>
<keyword evidence="1" id="KW-0472">Membrane</keyword>
<dbReference type="Proteomes" id="UP000007800">
    <property type="component" value="Unassembled WGS sequence"/>
</dbReference>
<dbReference type="InParanoid" id="C5LKC8"/>
<feature type="transmembrane region" description="Helical" evidence="1">
    <location>
        <begin position="95"/>
        <end position="117"/>
    </location>
</feature>
<evidence type="ECO:0000313" key="3">
    <source>
        <dbReference type="Proteomes" id="UP000007800"/>
    </source>
</evidence>
<name>C5LKC8_PERM5</name>
<accession>C5LKC8</accession>
<organism evidence="3">
    <name type="scientific">Perkinsus marinus (strain ATCC 50983 / TXsc)</name>
    <dbReference type="NCBI Taxonomy" id="423536"/>
    <lineage>
        <taxon>Eukaryota</taxon>
        <taxon>Sar</taxon>
        <taxon>Alveolata</taxon>
        <taxon>Perkinsozoa</taxon>
        <taxon>Perkinsea</taxon>
        <taxon>Perkinsida</taxon>
        <taxon>Perkinsidae</taxon>
        <taxon>Perkinsus</taxon>
    </lineage>
</organism>
<keyword evidence="1" id="KW-1133">Transmembrane helix</keyword>
<evidence type="ECO:0000313" key="2">
    <source>
        <dbReference type="EMBL" id="EER02810.1"/>
    </source>
</evidence>
<keyword evidence="3" id="KW-1185">Reference proteome</keyword>
<keyword evidence="1" id="KW-0812">Transmembrane</keyword>
<reference evidence="2 3" key="1">
    <citation type="submission" date="2008-07" db="EMBL/GenBank/DDBJ databases">
        <authorList>
            <person name="El-Sayed N."/>
            <person name="Caler E."/>
            <person name="Inman J."/>
            <person name="Amedeo P."/>
            <person name="Hass B."/>
            <person name="Wortman J."/>
        </authorList>
    </citation>
    <scope>NUCLEOTIDE SEQUENCE [LARGE SCALE GENOMIC DNA]</scope>
    <source>
        <strain evidence="3">ATCC 50983 / TXsc</strain>
    </source>
</reference>
<dbReference type="OMA" id="RANKCWT"/>
<sequence length="193" mass="21319">MLLRSSSESSVDRHPSNPAAEGFIKVDTEEGLGNEEMSTERGQVTTAAVEAVTTLAEFAEGFLKILMRITGKGLWYVYLGSAVFSSMRANKCWTAGAWLLGGYTFLVGLITGAVGFSKSRKLNRIRREIGLQFDNDAERIYEAFAVDDPSRGMTREEFAAMTSLCTGVGYRNSKGELTASELRKWMNTRFTLL</sequence>
<proteinExistence type="predicted"/>
<evidence type="ECO:0000256" key="1">
    <source>
        <dbReference type="SAM" id="Phobius"/>
    </source>
</evidence>
<dbReference type="AlphaFoldDB" id="C5LKC8"/>